<evidence type="ECO:0000313" key="1">
    <source>
        <dbReference type="EMBL" id="KAF2416204.1"/>
    </source>
</evidence>
<reference evidence="1" key="1">
    <citation type="journal article" date="2020" name="Stud. Mycol.">
        <title>101 Dothideomycetes genomes: a test case for predicting lifestyles and emergence of pathogens.</title>
        <authorList>
            <person name="Haridas S."/>
            <person name="Albert R."/>
            <person name="Binder M."/>
            <person name="Bloem J."/>
            <person name="Labutti K."/>
            <person name="Salamov A."/>
            <person name="Andreopoulos B."/>
            <person name="Baker S."/>
            <person name="Barry K."/>
            <person name="Bills G."/>
            <person name="Bluhm B."/>
            <person name="Cannon C."/>
            <person name="Castanera R."/>
            <person name="Culley D."/>
            <person name="Daum C."/>
            <person name="Ezra D."/>
            <person name="Gonzalez J."/>
            <person name="Henrissat B."/>
            <person name="Kuo A."/>
            <person name="Liang C."/>
            <person name="Lipzen A."/>
            <person name="Lutzoni F."/>
            <person name="Magnuson J."/>
            <person name="Mondo S."/>
            <person name="Nolan M."/>
            <person name="Ohm R."/>
            <person name="Pangilinan J."/>
            <person name="Park H.-J."/>
            <person name="Ramirez L."/>
            <person name="Alfaro M."/>
            <person name="Sun H."/>
            <person name="Tritt A."/>
            <person name="Yoshinaga Y."/>
            <person name="Zwiers L.-H."/>
            <person name="Turgeon B."/>
            <person name="Goodwin S."/>
            <person name="Spatafora J."/>
            <person name="Crous P."/>
            <person name="Grigoriev I."/>
        </authorList>
    </citation>
    <scope>NUCLEOTIDE SEQUENCE</scope>
    <source>
        <strain evidence="1">CBS 130266</strain>
    </source>
</reference>
<accession>A0A9P4NDU4</accession>
<gene>
    <name evidence="1" type="ORF">EJ08DRAFT_666735</name>
</gene>
<sequence length="298" mass="33690">MTTVIGTTTYEIGEILHDFWYASRFIAKADQEVTQFVQQGSVAKTCPECLKFGRQLHDGNVNISSNLIHIRQAQMDADAVFDAQYIGFHTMRGRTFDRSSNTSRATTLHASCCTARTCDNICHQMKAAAYALDRLYQSLDLYANSAILDATTCSTNMTRSLCHILRRFPSNKAEMVKLRPAFATNLQHRVSRLYNVSAEYSEIRIDFQRDVDEVLALVRFYRDELACDGVVVPTFTSKPLFLPGDPLNTPNPHPNQFEAQARQRQSQDFQSQLLTYLVQVSAHVTARTASIRTPTDFL</sequence>
<organism evidence="1 2">
    <name type="scientific">Tothia fuscella</name>
    <dbReference type="NCBI Taxonomy" id="1048955"/>
    <lineage>
        <taxon>Eukaryota</taxon>
        <taxon>Fungi</taxon>
        <taxon>Dikarya</taxon>
        <taxon>Ascomycota</taxon>
        <taxon>Pezizomycotina</taxon>
        <taxon>Dothideomycetes</taxon>
        <taxon>Pleosporomycetidae</taxon>
        <taxon>Venturiales</taxon>
        <taxon>Cylindrosympodiaceae</taxon>
        <taxon>Tothia</taxon>
    </lineage>
</organism>
<evidence type="ECO:0000313" key="2">
    <source>
        <dbReference type="Proteomes" id="UP000800235"/>
    </source>
</evidence>
<protein>
    <submittedName>
        <fullName evidence="1">Uncharacterized protein</fullName>
    </submittedName>
</protein>
<name>A0A9P4NDU4_9PEZI</name>
<comment type="caution">
    <text evidence="1">The sequence shown here is derived from an EMBL/GenBank/DDBJ whole genome shotgun (WGS) entry which is preliminary data.</text>
</comment>
<proteinExistence type="predicted"/>
<keyword evidence="2" id="KW-1185">Reference proteome</keyword>
<dbReference type="AlphaFoldDB" id="A0A9P4NDU4"/>
<dbReference type="Proteomes" id="UP000800235">
    <property type="component" value="Unassembled WGS sequence"/>
</dbReference>
<dbReference type="EMBL" id="MU007166">
    <property type="protein sequence ID" value="KAF2416204.1"/>
    <property type="molecule type" value="Genomic_DNA"/>
</dbReference>